<evidence type="ECO:0008006" key="3">
    <source>
        <dbReference type="Google" id="ProtNLM"/>
    </source>
</evidence>
<evidence type="ECO:0000313" key="2">
    <source>
        <dbReference type="Proteomes" id="UP000009319"/>
    </source>
</evidence>
<dbReference type="STRING" id="1211777.BN77_0737"/>
<keyword evidence="2" id="KW-1185">Reference proteome</keyword>
<dbReference type="Gene3D" id="1.10.10.1100">
    <property type="entry name" value="BFD-like [2Fe-2S]-binding domain"/>
    <property type="match status" value="1"/>
</dbReference>
<proteinExistence type="predicted"/>
<protein>
    <recommendedName>
        <fullName evidence="3">BFD-like [2Fe-2S]-binding domain-containing protein</fullName>
    </recommendedName>
</protein>
<dbReference type="InterPro" id="IPR041854">
    <property type="entry name" value="BFD-like_2Fe2S-bd_dom_sf"/>
</dbReference>
<reference evidence="1 2" key="1">
    <citation type="journal article" date="2013" name="Genome Announc.">
        <title>Draft Genome Sequence of Rhizobium mesoamericanum STM3625, a Nitrogen-Fixing Symbiont of Mimosa pudica Isolated in French Guiana (South America).</title>
        <authorList>
            <person name="Moulin L."/>
            <person name="Mornico D."/>
            <person name="Melkonian R."/>
            <person name="Klonowska A."/>
        </authorList>
    </citation>
    <scope>NUCLEOTIDE SEQUENCE [LARGE SCALE GENOMIC DNA]</scope>
    <source>
        <strain evidence="1 2">STM3625</strain>
    </source>
</reference>
<name>K0Q175_9HYPH</name>
<dbReference type="eggNOG" id="COG2906">
    <property type="taxonomic scope" value="Bacteria"/>
</dbReference>
<comment type="caution">
    <text evidence="1">The sequence shown here is derived from an EMBL/GenBank/DDBJ whole genome shotgun (WGS) entry which is preliminary data.</text>
</comment>
<organism evidence="1 2">
    <name type="scientific">Rhizobium mesoamericanum STM3625</name>
    <dbReference type="NCBI Taxonomy" id="1211777"/>
    <lineage>
        <taxon>Bacteria</taxon>
        <taxon>Pseudomonadati</taxon>
        <taxon>Pseudomonadota</taxon>
        <taxon>Alphaproteobacteria</taxon>
        <taxon>Hyphomicrobiales</taxon>
        <taxon>Rhizobiaceae</taxon>
        <taxon>Rhizobium/Agrobacterium group</taxon>
        <taxon>Rhizobium</taxon>
    </lineage>
</organism>
<dbReference type="Proteomes" id="UP000009319">
    <property type="component" value="Unassembled WGS sequence"/>
</dbReference>
<accession>K0Q175</accession>
<dbReference type="AlphaFoldDB" id="K0Q175"/>
<sequence length="177" mass="20928">MKRSSGTLRNQDLRHHSRPCSPARDLLDALHLKSFLFIFLTCDERPCSMTLFFLTPALFFCRKDDSECHVWNVDVLVCSCNYITDHEIREVITELLDQDCWQLIVPAKVYHAMEKRGRCCGCFPNVVDIIIQTTEEYHARHHSTEAELFDFMSRLRKFHEENRRADIERRQKSHRAA</sequence>
<evidence type="ECO:0000313" key="1">
    <source>
        <dbReference type="EMBL" id="CCM77772.1"/>
    </source>
</evidence>
<gene>
    <name evidence="1" type="ORF">BN77_0737</name>
</gene>
<dbReference type="HOGENOM" id="CLU_1516723_0_0_5"/>
<dbReference type="EMBL" id="CANI01000032">
    <property type="protein sequence ID" value="CCM77772.1"/>
    <property type="molecule type" value="Genomic_DNA"/>
</dbReference>